<keyword evidence="2" id="KW-1185">Reference proteome</keyword>
<dbReference type="HOGENOM" id="CLU_3368966_0_0_1"/>
<name>I2HA86_CAEEL</name>
<dbReference type="KEGG" id="cel:CELE_Y54G2A.72"/>
<dbReference type="CTD" id="13192459"/>
<organism evidence="1 2">
    <name type="scientific">Caenorhabditis elegans</name>
    <dbReference type="NCBI Taxonomy" id="6239"/>
    <lineage>
        <taxon>Eukaryota</taxon>
        <taxon>Metazoa</taxon>
        <taxon>Ecdysozoa</taxon>
        <taxon>Nematoda</taxon>
        <taxon>Chromadorea</taxon>
        <taxon>Rhabditida</taxon>
        <taxon>Rhabditina</taxon>
        <taxon>Rhabditomorpha</taxon>
        <taxon>Rhabditoidea</taxon>
        <taxon>Rhabditidae</taxon>
        <taxon>Peloderinae</taxon>
        <taxon>Caenorhabditis</taxon>
    </lineage>
</organism>
<dbReference type="Proteomes" id="UP000001940">
    <property type="component" value="Chromosome IV"/>
</dbReference>
<dbReference type="AlphaFoldDB" id="I2HA86"/>
<evidence type="ECO:0000313" key="3">
    <source>
        <dbReference type="WormBase" id="Y54G2A.72"/>
    </source>
</evidence>
<protein>
    <submittedName>
        <fullName evidence="1">Uncharacterized protein</fullName>
    </submittedName>
</protein>
<sequence>MIFLKQVKLSYGCNLRITAPRQLHWPQKEISSSFL</sequence>
<reference evidence="1 2" key="1">
    <citation type="journal article" date="1998" name="Science">
        <title>Genome sequence of the nematode C. elegans: a platform for investigating biology.</title>
        <authorList>
            <consortium name="The C. elegans sequencing consortium"/>
            <person name="Sulson J.E."/>
            <person name="Waterston R."/>
        </authorList>
    </citation>
    <scope>NUCLEOTIDE SEQUENCE [LARGE SCALE GENOMIC DNA]</scope>
    <source>
        <strain evidence="1 2">Bristol N2</strain>
    </source>
</reference>
<evidence type="ECO:0000313" key="2">
    <source>
        <dbReference type="Proteomes" id="UP000001940"/>
    </source>
</evidence>
<dbReference type="EMBL" id="BX284604">
    <property type="protein sequence ID" value="CCH63793.1"/>
    <property type="molecule type" value="Genomic_DNA"/>
</dbReference>
<dbReference type="PaxDb" id="6239-Y54G2A.72"/>
<accession>I2HA86</accession>
<dbReference type="AGR" id="WB:WBGene00219424"/>
<proteinExistence type="predicted"/>
<dbReference type="GeneID" id="13192459"/>
<dbReference type="InParanoid" id="I2HA86"/>
<dbReference type="WormBase" id="Y54G2A.72">
    <property type="protein sequence ID" value="CE47529"/>
    <property type="gene ID" value="WBGene00219424"/>
</dbReference>
<gene>
    <name evidence="1" type="ORF">CELE_Y54G2A.72</name>
    <name evidence="1 3" type="ORF">Y54G2A.72</name>
</gene>
<evidence type="ECO:0000313" key="1">
    <source>
        <dbReference type="EMBL" id="CCH63793.1"/>
    </source>
</evidence>
<dbReference type="Bgee" id="WBGene00219424">
    <property type="expression patterns" value="Expressed in adult organism and 2 other cell types or tissues"/>
</dbReference>
<dbReference type="RefSeq" id="NP_001255241.1">
    <property type="nucleotide sequence ID" value="NM_001268312.1"/>
</dbReference>